<feature type="transmembrane region" description="Helical" evidence="1">
    <location>
        <begin position="12"/>
        <end position="31"/>
    </location>
</feature>
<keyword evidence="3" id="KW-1185">Reference proteome</keyword>
<dbReference type="Proteomes" id="UP001281003">
    <property type="component" value="Unassembled WGS sequence"/>
</dbReference>
<comment type="caution">
    <text evidence="2">The sequence shown here is derived from an EMBL/GenBank/DDBJ whole genome shotgun (WGS) entry which is preliminary data.</text>
</comment>
<name>A0AAE0UFA2_SORBR</name>
<keyword evidence="1" id="KW-1133">Transmembrane helix</keyword>
<reference evidence="2" key="2">
    <citation type="submission" date="2023-07" db="EMBL/GenBank/DDBJ databases">
        <authorList>
            <consortium name="Lawrence Berkeley National Laboratory"/>
            <person name="Haridas S."/>
            <person name="Hensen N."/>
            <person name="Bonometti L."/>
            <person name="Westerberg I."/>
            <person name="Brannstrom I.O."/>
            <person name="Guillou S."/>
            <person name="Cros-Aarteil S."/>
            <person name="Calhoun S."/>
            <person name="Kuo A."/>
            <person name="Mondo S."/>
            <person name="Pangilinan J."/>
            <person name="Riley R."/>
            <person name="LaButti K."/>
            <person name="Andreopoulos B."/>
            <person name="Lipzen A."/>
            <person name="Chen C."/>
            <person name="Yanf M."/>
            <person name="Daum C."/>
            <person name="Ng V."/>
            <person name="Clum A."/>
            <person name="Steindorff A."/>
            <person name="Ohm R."/>
            <person name="Martin F."/>
            <person name="Silar P."/>
            <person name="Natvig D."/>
            <person name="Lalanne C."/>
            <person name="Gautier V."/>
            <person name="Ament-velasquez S.L."/>
            <person name="Kruys A."/>
            <person name="Hutchinson M.I."/>
            <person name="Powell A.J."/>
            <person name="Barry K."/>
            <person name="Miller A.N."/>
            <person name="Grigoriev I.V."/>
            <person name="Debuchy R."/>
            <person name="Gladieux P."/>
            <person name="Thoren M.H."/>
            <person name="Johannesson H."/>
        </authorList>
    </citation>
    <scope>NUCLEOTIDE SEQUENCE</scope>
    <source>
        <strain evidence="2">FGSC 1904</strain>
    </source>
</reference>
<sequence length="71" mass="8370">MICILDHRGICFFFFAMFFWDFVLAVVFIFITDLMHLQKIAIREHAILSLCSKVVIIENLPTNIFYIISKV</sequence>
<dbReference type="AlphaFoldDB" id="A0AAE0UFA2"/>
<reference evidence="2" key="1">
    <citation type="journal article" date="2023" name="Mol. Phylogenet. Evol.">
        <title>Genome-scale phylogeny and comparative genomics of the fungal order Sordariales.</title>
        <authorList>
            <person name="Hensen N."/>
            <person name="Bonometti L."/>
            <person name="Westerberg I."/>
            <person name="Brannstrom I.O."/>
            <person name="Guillou S."/>
            <person name="Cros-Aarteil S."/>
            <person name="Calhoun S."/>
            <person name="Haridas S."/>
            <person name="Kuo A."/>
            <person name="Mondo S."/>
            <person name="Pangilinan J."/>
            <person name="Riley R."/>
            <person name="LaButti K."/>
            <person name="Andreopoulos B."/>
            <person name="Lipzen A."/>
            <person name="Chen C."/>
            <person name="Yan M."/>
            <person name="Daum C."/>
            <person name="Ng V."/>
            <person name="Clum A."/>
            <person name="Steindorff A."/>
            <person name="Ohm R.A."/>
            <person name="Martin F."/>
            <person name="Silar P."/>
            <person name="Natvig D.O."/>
            <person name="Lalanne C."/>
            <person name="Gautier V."/>
            <person name="Ament-Velasquez S.L."/>
            <person name="Kruys A."/>
            <person name="Hutchinson M.I."/>
            <person name="Powell A.J."/>
            <person name="Barry K."/>
            <person name="Miller A.N."/>
            <person name="Grigoriev I.V."/>
            <person name="Debuchy R."/>
            <person name="Gladieux P."/>
            <person name="Hiltunen Thoren M."/>
            <person name="Johannesson H."/>
        </authorList>
    </citation>
    <scope>NUCLEOTIDE SEQUENCE</scope>
    <source>
        <strain evidence="2">FGSC 1904</strain>
    </source>
</reference>
<dbReference type="EMBL" id="JAUTDP010000002">
    <property type="protein sequence ID" value="KAK3401289.1"/>
    <property type="molecule type" value="Genomic_DNA"/>
</dbReference>
<proteinExistence type="predicted"/>
<accession>A0AAE0UFA2</accession>
<evidence type="ECO:0000313" key="2">
    <source>
        <dbReference type="EMBL" id="KAK3401289.1"/>
    </source>
</evidence>
<gene>
    <name evidence="2" type="ORF">B0T20DRAFT_401432</name>
</gene>
<keyword evidence="1" id="KW-0812">Transmembrane</keyword>
<organism evidence="2 3">
    <name type="scientific">Sordaria brevicollis</name>
    <dbReference type="NCBI Taxonomy" id="83679"/>
    <lineage>
        <taxon>Eukaryota</taxon>
        <taxon>Fungi</taxon>
        <taxon>Dikarya</taxon>
        <taxon>Ascomycota</taxon>
        <taxon>Pezizomycotina</taxon>
        <taxon>Sordariomycetes</taxon>
        <taxon>Sordariomycetidae</taxon>
        <taxon>Sordariales</taxon>
        <taxon>Sordariaceae</taxon>
        <taxon>Sordaria</taxon>
    </lineage>
</organism>
<evidence type="ECO:0000313" key="3">
    <source>
        <dbReference type="Proteomes" id="UP001281003"/>
    </source>
</evidence>
<protein>
    <submittedName>
        <fullName evidence="2">Uncharacterized protein</fullName>
    </submittedName>
</protein>
<evidence type="ECO:0000256" key="1">
    <source>
        <dbReference type="SAM" id="Phobius"/>
    </source>
</evidence>
<keyword evidence="1" id="KW-0472">Membrane</keyword>